<dbReference type="Proteomes" id="UP000014155">
    <property type="component" value="Unassembled WGS sequence"/>
</dbReference>
<sequence>MLHLYTNADICFLCPCNIILCFLHQIVTNIEYGLKSAGNEAEKPVKPIIIK</sequence>
<dbReference type="AlphaFoldDB" id="S0FHG5"/>
<comment type="caution">
    <text evidence="1">The sequence shown here is derived from an EMBL/GenBank/DDBJ whole genome shotgun (WGS) entry which is preliminary data.</text>
</comment>
<evidence type="ECO:0000313" key="1">
    <source>
        <dbReference type="EMBL" id="EMS71195.1"/>
    </source>
</evidence>
<proteinExistence type="predicted"/>
<reference evidence="1 2" key="1">
    <citation type="journal article" date="2013" name="Genome Announc.">
        <title>Draft Genome Sequence of the Cellulolytic, Mesophilic, Anaerobic Bacterium Clostridium termitidis Strain CT1112 (DSM 5398).</title>
        <authorList>
            <person name="Lal S."/>
            <person name="Ramachandran U."/>
            <person name="Zhang X."/>
            <person name="Munir R."/>
            <person name="Sparling R."/>
            <person name="Levin D.B."/>
        </authorList>
    </citation>
    <scope>NUCLEOTIDE SEQUENCE [LARGE SCALE GENOMIC DNA]</scope>
    <source>
        <strain evidence="1 2">CT1112</strain>
    </source>
</reference>
<gene>
    <name evidence="1" type="ORF">CTER_3035</name>
</gene>
<accession>S0FHG5</accession>
<evidence type="ECO:0000313" key="2">
    <source>
        <dbReference type="Proteomes" id="UP000014155"/>
    </source>
</evidence>
<protein>
    <submittedName>
        <fullName evidence="1">Uncharacterized protein</fullName>
    </submittedName>
</protein>
<dbReference type="EMBL" id="AORV01000042">
    <property type="protein sequence ID" value="EMS71195.1"/>
    <property type="molecule type" value="Genomic_DNA"/>
</dbReference>
<dbReference type="PATRIC" id="fig|1195236.3.peg.3260"/>
<name>S0FHG5_RUMCE</name>
<keyword evidence="2" id="KW-1185">Reference proteome</keyword>
<organism evidence="1 2">
    <name type="scientific">Ruminiclostridium cellobioparum subsp. termitidis CT1112</name>
    <dbReference type="NCBI Taxonomy" id="1195236"/>
    <lineage>
        <taxon>Bacteria</taxon>
        <taxon>Bacillati</taxon>
        <taxon>Bacillota</taxon>
        <taxon>Clostridia</taxon>
        <taxon>Eubacteriales</taxon>
        <taxon>Oscillospiraceae</taxon>
        <taxon>Ruminiclostridium</taxon>
    </lineage>
</organism>